<gene>
    <name evidence="1" type="ORF">A2945_00385</name>
</gene>
<comment type="caution">
    <text evidence="1">The sequence shown here is derived from an EMBL/GenBank/DDBJ whole genome shotgun (WGS) entry which is preliminary data.</text>
</comment>
<dbReference type="EMBL" id="MHLA01000007">
    <property type="protein sequence ID" value="OGZ00135.1"/>
    <property type="molecule type" value="Genomic_DNA"/>
</dbReference>
<name>A0A1G2CFH3_9BACT</name>
<dbReference type="AlphaFoldDB" id="A0A1G2CFH3"/>
<dbReference type="Gene3D" id="1.10.1270.10">
    <property type="entry name" value="TrpR-like"/>
    <property type="match status" value="1"/>
</dbReference>
<sequence>MNKKEFAKMPLLANYPSREAWEIACWKEVIKHEELLQLLTTSYDRHNIAMRAVALGSLASGKSYREIGKEFWISPQTLSSIKKATDEKTYRSYLERSKKERKKRKYDGVFEVRRRKPKGTPKRTKYGILYMP</sequence>
<protein>
    <submittedName>
        <fullName evidence="1">Uncharacterized protein</fullName>
    </submittedName>
</protein>
<evidence type="ECO:0000313" key="2">
    <source>
        <dbReference type="Proteomes" id="UP000178880"/>
    </source>
</evidence>
<organism evidence="1 2">
    <name type="scientific">Candidatus Liptonbacteria bacterium RIFCSPLOWO2_01_FULL_52_25</name>
    <dbReference type="NCBI Taxonomy" id="1798650"/>
    <lineage>
        <taxon>Bacteria</taxon>
        <taxon>Candidatus Liptoniibacteriota</taxon>
    </lineage>
</organism>
<reference evidence="1 2" key="1">
    <citation type="journal article" date="2016" name="Nat. Commun.">
        <title>Thousands of microbial genomes shed light on interconnected biogeochemical processes in an aquifer system.</title>
        <authorList>
            <person name="Anantharaman K."/>
            <person name="Brown C.T."/>
            <person name="Hug L.A."/>
            <person name="Sharon I."/>
            <person name="Castelle C.J."/>
            <person name="Probst A.J."/>
            <person name="Thomas B.C."/>
            <person name="Singh A."/>
            <person name="Wilkins M.J."/>
            <person name="Karaoz U."/>
            <person name="Brodie E.L."/>
            <person name="Williams K.H."/>
            <person name="Hubbard S.S."/>
            <person name="Banfield J.F."/>
        </authorList>
    </citation>
    <scope>NUCLEOTIDE SEQUENCE [LARGE SCALE GENOMIC DNA]</scope>
</reference>
<dbReference type="GO" id="GO:0043565">
    <property type="term" value="F:sequence-specific DNA binding"/>
    <property type="evidence" value="ECO:0007669"/>
    <property type="project" value="InterPro"/>
</dbReference>
<dbReference type="SUPFAM" id="SSF48295">
    <property type="entry name" value="TrpR-like"/>
    <property type="match status" value="1"/>
</dbReference>
<dbReference type="Proteomes" id="UP000178880">
    <property type="component" value="Unassembled WGS sequence"/>
</dbReference>
<evidence type="ECO:0000313" key="1">
    <source>
        <dbReference type="EMBL" id="OGZ00135.1"/>
    </source>
</evidence>
<dbReference type="InterPro" id="IPR038116">
    <property type="entry name" value="TrpR-like_sf"/>
</dbReference>
<dbReference type="InterPro" id="IPR010921">
    <property type="entry name" value="Trp_repressor/repl_initiator"/>
</dbReference>
<proteinExistence type="predicted"/>
<accession>A0A1G2CFH3</accession>